<dbReference type="InterPro" id="IPR050920">
    <property type="entry name" value="Nematode_rcpt-like_delta"/>
</dbReference>
<evidence type="ECO:0000256" key="3">
    <source>
        <dbReference type="ARBA" id="ARBA00022692"/>
    </source>
</evidence>
<feature type="transmembrane region" description="Helical" evidence="6">
    <location>
        <begin position="184"/>
        <end position="205"/>
    </location>
</feature>
<keyword evidence="9" id="KW-1185">Reference proteome</keyword>
<dbReference type="Gene3D" id="1.20.1070.10">
    <property type="entry name" value="Rhodopsin 7-helix transmembrane proteins"/>
    <property type="match status" value="1"/>
</dbReference>
<evidence type="ECO:0000256" key="5">
    <source>
        <dbReference type="ARBA" id="ARBA00023136"/>
    </source>
</evidence>
<evidence type="ECO:0000256" key="1">
    <source>
        <dbReference type="ARBA" id="ARBA00004141"/>
    </source>
</evidence>
<feature type="transmembrane region" description="Helical" evidence="6">
    <location>
        <begin position="98"/>
        <end position="115"/>
    </location>
</feature>
<organism evidence="8 9">
    <name type="scientific">Caenorhabditis angaria</name>
    <dbReference type="NCBI Taxonomy" id="860376"/>
    <lineage>
        <taxon>Eukaryota</taxon>
        <taxon>Metazoa</taxon>
        <taxon>Ecdysozoa</taxon>
        <taxon>Nematoda</taxon>
        <taxon>Chromadorea</taxon>
        <taxon>Rhabditida</taxon>
        <taxon>Rhabditina</taxon>
        <taxon>Rhabditomorpha</taxon>
        <taxon>Rhabditoidea</taxon>
        <taxon>Rhabditidae</taxon>
        <taxon>Peloderinae</taxon>
        <taxon>Caenorhabditis</taxon>
    </lineage>
</organism>
<feature type="domain" description="G-protein coupled receptors family 1 profile" evidence="7">
    <location>
        <begin position="22"/>
        <end position="122"/>
    </location>
</feature>
<keyword evidence="4 6" id="KW-1133">Transmembrane helix</keyword>
<dbReference type="Proteomes" id="UP001152747">
    <property type="component" value="Unassembled WGS sequence"/>
</dbReference>
<dbReference type="AlphaFoldDB" id="A0A9P1IYT5"/>
<dbReference type="PANTHER" id="PTHR22945:SF101">
    <property type="entry name" value="G_PROTEIN_RECEP_F1_2 DOMAIN-CONTAINING PROTEIN"/>
    <property type="match status" value="1"/>
</dbReference>
<evidence type="ECO:0000256" key="4">
    <source>
        <dbReference type="ARBA" id="ARBA00022989"/>
    </source>
</evidence>
<feature type="transmembrane region" description="Helical" evidence="6">
    <location>
        <begin position="231"/>
        <end position="254"/>
    </location>
</feature>
<dbReference type="InterPro" id="IPR019421">
    <property type="entry name" value="7TM_GPCR_serpentine_rcpt_Srd"/>
</dbReference>
<reference evidence="8" key="1">
    <citation type="submission" date="2022-11" db="EMBL/GenBank/DDBJ databases">
        <authorList>
            <person name="Kikuchi T."/>
        </authorList>
    </citation>
    <scope>NUCLEOTIDE SEQUENCE</scope>
    <source>
        <strain evidence="8">PS1010</strain>
    </source>
</reference>
<comment type="similarity">
    <text evidence="2">Belongs to the nematode receptor-like protein srd family.</text>
</comment>
<dbReference type="GO" id="GO:0016020">
    <property type="term" value="C:membrane"/>
    <property type="evidence" value="ECO:0007669"/>
    <property type="project" value="UniProtKB-SubCell"/>
</dbReference>
<protein>
    <recommendedName>
        <fullName evidence="7">G-protein coupled receptors family 1 profile domain-containing protein</fullName>
    </recommendedName>
</protein>
<accession>A0A9P1IYT5</accession>
<evidence type="ECO:0000313" key="8">
    <source>
        <dbReference type="EMBL" id="CAI5451903.1"/>
    </source>
</evidence>
<feature type="transmembrane region" description="Helical" evidence="6">
    <location>
        <begin position="127"/>
        <end position="148"/>
    </location>
</feature>
<feature type="transmembrane region" description="Helical" evidence="6">
    <location>
        <begin position="260"/>
        <end position="287"/>
    </location>
</feature>
<evidence type="ECO:0000259" key="7">
    <source>
        <dbReference type="PROSITE" id="PS50262"/>
    </source>
</evidence>
<name>A0A9P1IYT5_9PELO</name>
<proteinExistence type="inferred from homology"/>
<feature type="transmembrane region" description="Helical" evidence="6">
    <location>
        <begin position="42"/>
        <end position="63"/>
    </location>
</feature>
<dbReference type="InterPro" id="IPR017452">
    <property type="entry name" value="GPCR_Rhodpsn_7TM"/>
</dbReference>
<dbReference type="PROSITE" id="PS50262">
    <property type="entry name" value="G_PROTEIN_RECEP_F1_2"/>
    <property type="match status" value="1"/>
</dbReference>
<feature type="transmembrane region" description="Helical" evidence="6">
    <location>
        <begin position="7"/>
        <end position="30"/>
    </location>
</feature>
<comment type="caution">
    <text evidence="8">The sequence shown here is derived from an EMBL/GenBank/DDBJ whole genome shotgun (WGS) entry which is preliminary data.</text>
</comment>
<dbReference type="EMBL" id="CANHGI010000005">
    <property type="protein sequence ID" value="CAI5451903.1"/>
    <property type="molecule type" value="Genomic_DNA"/>
</dbReference>
<dbReference type="SUPFAM" id="SSF81321">
    <property type="entry name" value="Family A G protein-coupled receptor-like"/>
    <property type="match status" value="1"/>
</dbReference>
<keyword evidence="3 6" id="KW-0812">Transmembrane</keyword>
<evidence type="ECO:0000313" key="9">
    <source>
        <dbReference type="Proteomes" id="UP001152747"/>
    </source>
</evidence>
<dbReference type="Pfam" id="PF10317">
    <property type="entry name" value="7TM_GPCR_Srd"/>
    <property type="match status" value="1"/>
</dbReference>
<evidence type="ECO:0000256" key="2">
    <source>
        <dbReference type="ARBA" id="ARBA00009166"/>
    </source>
</evidence>
<gene>
    <name evidence="8" type="ORF">CAMP_LOCUS14540</name>
</gene>
<dbReference type="PANTHER" id="PTHR22945">
    <property type="entry name" value="SERPENTINE RECEPTOR, CLASS D DELTA"/>
    <property type="match status" value="1"/>
</dbReference>
<evidence type="ECO:0000256" key="6">
    <source>
        <dbReference type="SAM" id="Phobius"/>
    </source>
</evidence>
<dbReference type="OrthoDB" id="5821713at2759"/>
<sequence length="330" mass="36877">MDIITIFKIYSTITGVFGIFLNSILLYLAFFKSPSTLKSYSILIINFAITDLLASVFTLIVMARLVPMSTAIAQISYGFCIFFGPTYCYVGFSIMLHLFVFSQYCLLLSFSYRYYILENASPKVRTVVYLIALFYIPALIHAACFMNGESDAREVMIIYQKLYPNDTIVLNQVTGNLNTRTPTATFTVMHMILSPIPITISILVIRRKIIKQLEKTVKHLRKQTQALHKQLLTALTIQACLPAFFALGVVMFALEGAGIVMHPGIECIISASECIIPVLSPVLYLYFVSPYRRALLQITGIAPTVSTSDASMTEHSTVVQKEKGITSIHN</sequence>
<feature type="transmembrane region" description="Helical" evidence="6">
    <location>
        <begin position="75"/>
        <end position="92"/>
    </location>
</feature>
<keyword evidence="5 6" id="KW-0472">Membrane</keyword>
<comment type="subcellular location">
    <subcellularLocation>
        <location evidence="1">Membrane</location>
        <topology evidence="1">Multi-pass membrane protein</topology>
    </subcellularLocation>
</comment>